<dbReference type="OrthoDB" id="5332281at2759"/>
<keyword evidence="1" id="KW-1133">Transmembrane helix</keyword>
<name>A0A9P1M865_9PEZI</name>
<comment type="caution">
    <text evidence="2">The sequence shown here is derived from an EMBL/GenBank/DDBJ whole genome shotgun (WGS) entry which is preliminary data.</text>
</comment>
<proteinExistence type="predicted"/>
<evidence type="ECO:0000313" key="3">
    <source>
        <dbReference type="Proteomes" id="UP000838763"/>
    </source>
</evidence>
<dbReference type="EMBL" id="CALLCH030000007">
    <property type="protein sequence ID" value="CAI4213298.1"/>
    <property type="molecule type" value="Genomic_DNA"/>
</dbReference>
<evidence type="ECO:0000313" key="2">
    <source>
        <dbReference type="EMBL" id="CAI4213298.1"/>
    </source>
</evidence>
<gene>
    <name evidence="2" type="ORF">PPNO1_LOCUS3046</name>
</gene>
<organism evidence="2 3">
    <name type="scientific">Parascedosporium putredinis</name>
    <dbReference type="NCBI Taxonomy" id="1442378"/>
    <lineage>
        <taxon>Eukaryota</taxon>
        <taxon>Fungi</taxon>
        <taxon>Dikarya</taxon>
        <taxon>Ascomycota</taxon>
        <taxon>Pezizomycotina</taxon>
        <taxon>Sordariomycetes</taxon>
        <taxon>Hypocreomycetidae</taxon>
        <taxon>Microascales</taxon>
        <taxon>Microascaceae</taxon>
        <taxon>Parascedosporium</taxon>
    </lineage>
</organism>
<protein>
    <submittedName>
        <fullName evidence="2">Uncharacterized protein</fullName>
    </submittedName>
</protein>
<sequence length="143" mass="15247">MQPIIKASVRSTSAVSGLRRLEQDPITTRVLQAVLSAMIALSIISWMLTPSFKMAHSPHSIASTVSFLADGNIFGFLPRGAEWMSESDLKLASRAPVRGNGDPQAETFAIRASKATGRADGEDAGSGFFARLIASPRRAFGRG</sequence>
<keyword evidence="1" id="KW-0472">Membrane</keyword>
<accession>A0A9P1M865</accession>
<feature type="transmembrane region" description="Helical" evidence="1">
    <location>
        <begin position="30"/>
        <end position="49"/>
    </location>
</feature>
<dbReference type="AlphaFoldDB" id="A0A9P1M865"/>
<keyword evidence="1" id="KW-0812">Transmembrane</keyword>
<dbReference type="Proteomes" id="UP000838763">
    <property type="component" value="Unassembled WGS sequence"/>
</dbReference>
<evidence type="ECO:0000256" key="1">
    <source>
        <dbReference type="SAM" id="Phobius"/>
    </source>
</evidence>
<keyword evidence="3" id="KW-1185">Reference proteome</keyword>
<reference evidence="2" key="1">
    <citation type="submission" date="2022-11" db="EMBL/GenBank/DDBJ databases">
        <authorList>
            <person name="Scott C."/>
            <person name="Bruce N."/>
        </authorList>
    </citation>
    <scope>NUCLEOTIDE SEQUENCE</scope>
</reference>